<dbReference type="AlphaFoldDB" id="D1CTS8"/>
<organism evidence="1">
    <name type="scientific">Sinorhizobium xinjiangense</name>
    <dbReference type="NCBI Taxonomy" id="28106"/>
    <lineage>
        <taxon>Bacteria</taxon>
        <taxon>Pseudomonadati</taxon>
        <taxon>Pseudomonadota</taxon>
        <taxon>Alphaproteobacteria</taxon>
        <taxon>Hyphomicrobiales</taxon>
        <taxon>Rhizobiaceae</taxon>
        <taxon>Sinorhizobium/Ensifer group</taxon>
        <taxon>Sinorhizobium</taxon>
    </lineage>
</organism>
<name>D1CTS8_9HYPH</name>
<accession>D1CTS8</accession>
<dbReference type="EMBL" id="DQ403672">
    <property type="protein sequence ID" value="ABD75232.1"/>
    <property type="molecule type" value="Genomic_DNA"/>
</dbReference>
<proteinExistence type="predicted"/>
<reference evidence="1" key="1">
    <citation type="submission" date="2006-02" db="EMBL/GenBank/DDBJ databases">
        <title>Sampling the accessory genome of the Sinorhizobium genus by suppressive subtractive hybridization.</title>
        <authorList>
            <person name="Moulin L."/>
            <person name="Ghazoui Z."/>
            <person name="Young P."/>
        </authorList>
    </citation>
    <scope>NUCLEOTIDE SEQUENCE</scope>
    <source>
        <strain evidence="1">LMG17930</strain>
    </source>
</reference>
<feature type="non-terminal residue" evidence="1">
    <location>
        <position position="88"/>
    </location>
</feature>
<protein>
    <submittedName>
        <fullName evidence="1">Uncharacterized protein</fullName>
    </submittedName>
</protein>
<evidence type="ECO:0000313" key="1">
    <source>
        <dbReference type="EMBL" id="ABD75232.1"/>
    </source>
</evidence>
<sequence>MNIDADSAISADEVAKIDTSVMAPSIGNLVDRLKVIVAEVTQRNNVLKKIIDEGVPVPADDITQSSSSGEVIGALGTWLREAADGPFK</sequence>